<dbReference type="PANTHER" id="PTHR43644:SF1">
    <property type="entry name" value="NAD(P)H-FLAVIN REDUCTASE"/>
    <property type="match status" value="1"/>
</dbReference>
<keyword evidence="4" id="KW-0408">Iron</keyword>
<sequence>MEPITMLSFFSSGPKAMQINQIDVAVKSKETILTAALRNGINFPYSCKVGGCAVCKCKLTSGKVKAFSDASYLLSAEEVQEGYILACQSIPKSSDVTIEVDLSKAANRQIRGKVIDQKRLTHDITMLEIQLDQVVIYKAGQYAMLSLDCLPGVSRAYSFASKPDVENNIVRFFIRHVPGGVLSTFINTHRVVDESVEIDSPMGEFFLRPADKHMLMVAGGSGLGPILSILQKAKDEQCNRPVTVLLGARTQADLYCLDDMAEIASSWPNTFNFVPVLSSEPEESTWQGARGFVGEYLERYGTESTQAYLCGPPVMVDDCVEKLASMGIDHSEIYTDRFVSVYADAN</sequence>
<dbReference type="SUPFAM" id="SSF52343">
    <property type="entry name" value="Ferredoxin reductase-like, C-terminal NADP-linked domain"/>
    <property type="match status" value="1"/>
</dbReference>
<dbReference type="InterPro" id="IPR008333">
    <property type="entry name" value="Cbr1-like_FAD-bd_dom"/>
</dbReference>
<dbReference type="PROSITE" id="PS00197">
    <property type="entry name" value="2FE2S_FER_1"/>
    <property type="match status" value="1"/>
</dbReference>
<evidence type="ECO:0000256" key="5">
    <source>
        <dbReference type="ARBA" id="ARBA00023075"/>
    </source>
</evidence>
<protein>
    <submittedName>
        <fullName evidence="9">2Fe-2S iron-sulfur cluster binding domain-containing protein</fullName>
    </submittedName>
</protein>
<proteinExistence type="predicted"/>
<dbReference type="Pfam" id="PF00111">
    <property type="entry name" value="Fer2"/>
    <property type="match status" value="1"/>
</dbReference>
<keyword evidence="1" id="KW-0813">Transport</keyword>
<dbReference type="AlphaFoldDB" id="A0A9E8HH85"/>
<evidence type="ECO:0000256" key="3">
    <source>
        <dbReference type="ARBA" id="ARBA00022827"/>
    </source>
</evidence>
<dbReference type="GO" id="GO:0016491">
    <property type="term" value="F:oxidoreductase activity"/>
    <property type="evidence" value="ECO:0007669"/>
    <property type="project" value="InterPro"/>
</dbReference>
<dbReference type="InterPro" id="IPR001709">
    <property type="entry name" value="Flavoprot_Pyr_Nucl_cyt_Rdtase"/>
</dbReference>
<evidence type="ECO:0000259" key="7">
    <source>
        <dbReference type="PROSITE" id="PS51085"/>
    </source>
</evidence>
<evidence type="ECO:0000256" key="2">
    <source>
        <dbReference type="ARBA" id="ARBA00022630"/>
    </source>
</evidence>
<dbReference type="InterPro" id="IPR012675">
    <property type="entry name" value="Beta-grasp_dom_sf"/>
</dbReference>
<dbReference type="PROSITE" id="PS51384">
    <property type="entry name" value="FAD_FR"/>
    <property type="match status" value="1"/>
</dbReference>
<evidence type="ECO:0000256" key="4">
    <source>
        <dbReference type="ARBA" id="ARBA00023004"/>
    </source>
</evidence>
<dbReference type="PRINTS" id="PR00371">
    <property type="entry name" value="FPNCR"/>
</dbReference>
<dbReference type="PROSITE" id="PS51085">
    <property type="entry name" value="2FE2S_FER_2"/>
    <property type="match status" value="1"/>
</dbReference>
<dbReference type="InterPro" id="IPR036010">
    <property type="entry name" value="2Fe-2S_ferredoxin-like_sf"/>
</dbReference>
<dbReference type="SUPFAM" id="SSF63380">
    <property type="entry name" value="Riboflavin synthase domain-like"/>
    <property type="match status" value="1"/>
</dbReference>
<dbReference type="InterPro" id="IPR006058">
    <property type="entry name" value="2Fe2S_fd_BS"/>
</dbReference>
<keyword evidence="2" id="KW-0285">Flavoprotein</keyword>
<dbReference type="SUPFAM" id="SSF54292">
    <property type="entry name" value="2Fe-2S ferredoxin-like"/>
    <property type="match status" value="1"/>
</dbReference>
<evidence type="ECO:0000256" key="1">
    <source>
        <dbReference type="ARBA" id="ARBA00022448"/>
    </source>
</evidence>
<dbReference type="InterPro" id="IPR017938">
    <property type="entry name" value="Riboflavin_synthase-like_b-brl"/>
</dbReference>
<evidence type="ECO:0000313" key="10">
    <source>
        <dbReference type="Proteomes" id="UP001164472"/>
    </source>
</evidence>
<feature type="domain" description="FAD-binding FR-type" evidence="8">
    <location>
        <begin position="107"/>
        <end position="208"/>
    </location>
</feature>
<keyword evidence="10" id="KW-1185">Reference proteome</keyword>
<name>A0A9E8HH85_9ALTE</name>
<dbReference type="Pfam" id="PF00175">
    <property type="entry name" value="NAD_binding_1"/>
    <property type="match status" value="1"/>
</dbReference>
<accession>A0A9E8HH85</accession>
<reference evidence="9" key="1">
    <citation type="submission" date="2022-07" db="EMBL/GenBank/DDBJ databases">
        <title>Alkalimarinus sp. nov., isolated from gut of a Alitta virens.</title>
        <authorList>
            <person name="Yang A.I."/>
            <person name="Shin N.-R."/>
        </authorList>
    </citation>
    <scope>NUCLEOTIDE SEQUENCE</scope>
    <source>
        <strain evidence="9">FA028</strain>
    </source>
</reference>
<dbReference type="KEGG" id="asem:NNL22_16620"/>
<evidence type="ECO:0000256" key="6">
    <source>
        <dbReference type="ARBA" id="ARBA00034078"/>
    </source>
</evidence>
<organism evidence="9 10">
    <name type="scientific">Alkalimarinus sediminis</name>
    <dbReference type="NCBI Taxonomy" id="1632866"/>
    <lineage>
        <taxon>Bacteria</taxon>
        <taxon>Pseudomonadati</taxon>
        <taxon>Pseudomonadota</taxon>
        <taxon>Gammaproteobacteria</taxon>
        <taxon>Alteromonadales</taxon>
        <taxon>Alteromonadaceae</taxon>
        <taxon>Alkalimarinus</taxon>
    </lineage>
</organism>
<dbReference type="Proteomes" id="UP001164472">
    <property type="component" value="Chromosome"/>
</dbReference>
<gene>
    <name evidence="9" type="ORF">NNL22_16620</name>
</gene>
<dbReference type="Pfam" id="PF00970">
    <property type="entry name" value="FAD_binding_6"/>
    <property type="match status" value="1"/>
</dbReference>
<evidence type="ECO:0000313" key="9">
    <source>
        <dbReference type="EMBL" id="UZW74623.1"/>
    </source>
</evidence>
<dbReference type="RefSeq" id="WP_265048404.1">
    <property type="nucleotide sequence ID" value="NZ_CP101527.1"/>
</dbReference>
<dbReference type="Gene3D" id="3.10.20.30">
    <property type="match status" value="1"/>
</dbReference>
<dbReference type="InterPro" id="IPR039261">
    <property type="entry name" value="FNR_nucleotide-bd"/>
</dbReference>
<dbReference type="GO" id="GO:0051537">
    <property type="term" value="F:2 iron, 2 sulfur cluster binding"/>
    <property type="evidence" value="ECO:0007669"/>
    <property type="project" value="InterPro"/>
</dbReference>
<dbReference type="InterPro" id="IPR001041">
    <property type="entry name" value="2Fe-2S_ferredoxin-type"/>
</dbReference>
<dbReference type="Gene3D" id="3.40.50.80">
    <property type="entry name" value="Nucleotide-binding domain of ferredoxin-NADP reductase (FNR) module"/>
    <property type="match status" value="1"/>
</dbReference>
<keyword evidence="5" id="KW-0830">Ubiquinone</keyword>
<dbReference type="InterPro" id="IPR001433">
    <property type="entry name" value="OxRdtase_FAD/NAD-bd"/>
</dbReference>
<dbReference type="PRINTS" id="PR00410">
    <property type="entry name" value="PHEHYDRXLASE"/>
</dbReference>
<dbReference type="PANTHER" id="PTHR43644">
    <property type="entry name" value="NA(+)-TRANSLOCATING NADH-QUINONE REDUCTASE SUBUNIT"/>
    <property type="match status" value="1"/>
</dbReference>
<feature type="domain" description="2Fe-2S ferredoxin-type" evidence="7">
    <location>
        <begin position="5"/>
        <end position="104"/>
    </location>
</feature>
<dbReference type="CDD" id="cd00207">
    <property type="entry name" value="fer2"/>
    <property type="match status" value="1"/>
</dbReference>
<dbReference type="InterPro" id="IPR017927">
    <property type="entry name" value="FAD-bd_FR_type"/>
</dbReference>
<comment type="cofactor">
    <cofactor evidence="6">
        <name>[2Fe-2S] cluster</name>
        <dbReference type="ChEBI" id="CHEBI:190135"/>
    </cofactor>
</comment>
<dbReference type="Gene3D" id="2.40.30.10">
    <property type="entry name" value="Translation factors"/>
    <property type="match status" value="1"/>
</dbReference>
<evidence type="ECO:0000259" key="8">
    <source>
        <dbReference type="PROSITE" id="PS51384"/>
    </source>
</evidence>
<dbReference type="EMBL" id="CP101527">
    <property type="protein sequence ID" value="UZW74623.1"/>
    <property type="molecule type" value="Genomic_DNA"/>
</dbReference>
<keyword evidence="3" id="KW-0274">FAD</keyword>